<protein>
    <submittedName>
        <fullName evidence="7">D-isomer specific 2-hydroxyacid dehydrogenase, NAD-binding protein</fullName>
    </submittedName>
</protein>
<feature type="domain" description="D-isomer specific 2-hydroxyacid dehydrogenase catalytic" evidence="5">
    <location>
        <begin position="48"/>
        <end position="303"/>
    </location>
</feature>
<dbReference type="PANTHER" id="PTHR43333:SF1">
    <property type="entry name" value="D-ISOMER SPECIFIC 2-HYDROXYACID DEHYDROGENASE NAD-BINDING DOMAIN-CONTAINING PROTEIN"/>
    <property type="match status" value="1"/>
</dbReference>
<dbReference type="InterPro" id="IPR006140">
    <property type="entry name" value="D-isomer_DH_NAD-bd"/>
</dbReference>
<evidence type="ECO:0000313" key="7">
    <source>
        <dbReference type="EMBL" id="ABK52472.1"/>
    </source>
</evidence>
<keyword evidence="3" id="KW-0520">NAD</keyword>
<dbReference type="PANTHER" id="PTHR43333">
    <property type="entry name" value="2-HACID_DH_C DOMAIN-CONTAINING PROTEIN"/>
    <property type="match status" value="1"/>
</dbReference>
<reference evidence="7 8" key="1">
    <citation type="journal article" date="2009" name="Genome Res.">
        <title>Complete genome of the cellulolytic thermophile Acidothermus cellulolyticus 11B provides insights into its ecophysiological and evolutionary adaptations.</title>
        <authorList>
            <person name="Barabote R.D."/>
            <person name="Xie G."/>
            <person name="Leu D.H."/>
            <person name="Normand P."/>
            <person name="Necsulea A."/>
            <person name="Daubin V."/>
            <person name="Medigue C."/>
            <person name="Adney W.S."/>
            <person name="Xu X.C."/>
            <person name="Lapidus A."/>
            <person name="Parales R.E."/>
            <person name="Detter C."/>
            <person name="Pujic P."/>
            <person name="Bruce D."/>
            <person name="Lavire C."/>
            <person name="Challacombe J.F."/>
            <person name="Brettin T.S."/>
            <person name="Berry A.M."/>
        </authorList>
    </citation>
    <scope>NUCLEOTIDE SEQUENCE [LARGE SCALE GENOMIC DNA]</scope>
    <source>
        <strain evidence="8">ATCC 43068 / DSM 8971 / 11B</strain>
    </source>
</reference>
<dbReference type="SUPFAM" id="SSF52283">
    <property type="entry name" value="Formate/glycerate dehydrogenase catalytic domain-like"/>
    <property type="match status" value="1"/>
</dbReference>
<dbReference type="eggNOG" id="COG0111">
    <property type="taxonomic scope" value="Bacteria"/>
</dbReference>
<dbReference type="STRING" id="351607.Acel_0699"/>
<accession>A0LSR2</accession>
<dbReference type="EMBL" id="CP000481">
    <property type="protein sequence ID" value="ABK52472.1"/>
    <property type="molecule type" value="Genomic_DNA"/>
</dbReference>
<comment type="similarity">
    <text evidence="1 4">Belongs to the D-isomer specific 2-hydroxyacid dehydrogenase family.</text>
</comment>
<name>A0LSR2_ACIC1</name>
<dbReference type="CDD" id="cd12166">
    <property type="entry name" value="2-Hacid_dh_7"/>
    <property type="match status" value="1"/>
</dbReference>
<organism evidence="7 8">
    <name type="scientific">Acidothermus cellulolyticus (strain ATCC 43068 / DSM 8971 / 11B)</name>
    <dbReference type="NCBI Taxonomy" id="351607"/>
    <lineage>
        <taxon>Bacteria</taxon>
        <taxon>Bacillati</taxon>
        <taxon>Actinomycetota</taxon>
        <taxon>Actinomycetes</taxon>
        <taxon>Acidothermales</taxon>
        <taxon>Acidothermaceae</taxon>
        <taxon>Acidothermus</taxon>
    </lineage>
</organism>
<proteinExistence type="inferred from homology"/>
<dbReference type="InterPro" id="IPR036291">
    <property type="entry name" value="NAD(P)-bd_dom_sf"/>
</dbReference>
<dbReference type="KEGG" id="ace:Acel_0699"/>
<evidence type="ECO:0000259" key="6">
    <source>
        <dbReference type="Pfam" id="PF02826"/>
    </source>
</evidence>
<dbReference type="GO" id="GO:0016616">
    <property type="term" value="F:oxidoreductase activity, acting on the CH-OH group of donors, NAD or NADP as acceptor"/>
    <property type="evidence" value="ECO:0007669"/>
    <property type="project" value="InterPro"/>
</dbReference>
<dbReference type="InterPro" id="IPR006139">
    <property type="entry name" value="D-isomer_2_OHA_DH_cat_dom"/>
</dbReference>
<dbReference type="InterPro" id="IPR029753">
    <property type="entry name" value="D-isomer_DH_CS"/>
</dbReference>
<gene>
    <name evidence="7" type="ordered locus">Acel_0699</name>
</gene>
<dbReference type="SUPFAM" id="SSF51735">
    <property type="entry name" value="NAD(P)-binding Rossmann-fold domains"/>
    <property type="match status" value="1"/>
</dbReference>
<dbReference type="Gene3D" id="3.40.50.720">
    <property type="entry name" value="NAD(P)-binding Rossmann-like Domain"/>
    <property type="match status" value="2"/>
</dbReference>
<evidence type="ECO:0000256" key="1">
    <source>
        <dbReference type="ARBA" id="ARBA00005854"/>
    </source>
</evidence>
<dbReference type="PROSITE" id="PS00671">
    <property type="entry name" value="D_2_HYDROXYACID_DH_3"/>
    <property type="match status" value="1"/>
</dbReference>
<dbReference type="InParanoid" id="A0LSR2"/>
<keyword evidence="8" id="KW-1185">Reference proteome</keyword>
<evidence type="ECO:0000256" key="3">
    <source>
        <dbReference type="ARBA" id="ARBA00023027"/>
    </source>
</evidence>
<sequence length="308" mass="33273">MSEAEVHVWVPYPEMAADLRGLSARLRVGLFTGTESPADVPEPHILVAPYTLGTKKLAAALRSPRLRVIQLLTAGYEQVAPLVPDGVLLCNARGVHDASTAELAVALMLAALRGIPDFVRAQQTGEWRHATYPSLADRTVLILGYGSIGEALERRLAGFEVRILRVARRPRPGVHGIEEVWGLLGEADVVVVLTPLTAETRHLVDEKFLARMRPGALLVNVARGAVVDTEALVHAVAAGRIRAALDVTDPEPLPPDHPLWRLPGVLISPHVGGDTTAFLPRARQLIVDQISRYLNGEPLRNVVAGDTD</sequence>
<evidence type="ECO:0000313" key="8">
    <source>
        <dbReference type="Proteomes" id="UP000008221"/>
    </source>
</evidence>
<dbReference type="AlphaFoldDB" id="A0LSR2"/>
<dbReference type="OrthoDB" id="4324715at2"/>
<feature type="domain" description="D-isomer specific 2-hydroxyacid dehydrogenase NAD-binding" evidence="6">
    <location>
        <begin position="105"/>
        <end position="272"/>
    </location>
</feature>
<evidence type="ECO:0000259" key="5">
    <source>
        <dbReference type="Pfam" id="PF00389"/>
    </source>
</evidence>
<dbReference type="Proteomes" id="UP000008221">
    <property type="component" value="Chromosome"/>
</dbReference>
<dbReference type="Pfam" id="PF00389">
    <property type="entry name" value="2-Hacid_dh"/>
    <property type="match status" value="1"/>
</dbReference>
<dbReference type="FunFam" id="3.40.50.720:FF:000593">
    <property type="entry name" value="Dihydrofolate reductase"/>
    <property type="match status" value="1"/>
</dbReference>
<keyword evidence="2 4" id="KW-0560">Oxidoreductase</keyword>
<evidence type="ECO:0000256" key="4">
    <source>
        <dbReference type="RuleBase" id="RU003719"/>
    </source>
</evidence>
<dbReference type="Pfam" id="PF02826">
    <property type="entry name" value="2-Hacid_dh_C"/>
    <property type="match status" value="1"/>
</dbReference>
<dbReference type="RefSeq" id="WP_011719535.1">
    <property type="nucleotide sequence ID" value="NC_008578.1"/>
</dbReference>
<evidence type="ECO:0000256" key="2">
    <source>
        <dbReference type="ARBA" id="ARBA00023002"/>
    </source>
</evidence>
<dbReference type="HOGENOM" id="CLU_019796_1_0_11"/>
<dbReference type="GO" id="GO:0051287">
    <property type="term" value="F:NAD binding"/>
    <property type="evidence" value="ECO:0007669"/>
    <property type="project" value="InterPro"/>
</dbReference>